<dbReference type="Proteomes" id="UP000321827">
    <property type="component" value="Unassembled WGS sequence"/>
</dbReference>
<dbReference type="EMBL" id="BJXN01000004">
    <property type="protein sequence ID" value="GEM89364.1"/>
    <property type="molecule type" value="Genomic_DNA"/>
</dbReference>
<dbReference type="AlphaFoldDB" id="A0A511RI91"/>
<dbReference type="InterPro" id="IPR006340">
    <property type="entry name" value="DUF436"/>
</dbReference>
<dbReference type="InterPro" id="IPR028345">
    <property type="entry name" value="Antibiotic_NAT-like"/>
</dbReference>
<dbReference type="OrthoDB" id="9803187at2"/>
<proteinExistence type="inferred from homology"/>
<dbReference type="HAMAP" id="MF_00800">
    <property type="entry name" value="UPF0340"/>
    <property type="match status" value="1"/>
</dbReference>
<evidence type="ECO:0000313" key="3">
    <source>
        <dbReference type="Proteomes" id="UP000321827"/>
    </source>
</evidence>
<organism evidence="2 3">
    <name type="scientific">Oceanithermus desulfurans NBRC 100063</name>
    <dbReference type="NCBI Taxonomy" id="1227550"/>
    <lineage>
        <taxon>Bacteria</taxon>
        <taxon>Thermotogati</taxon>
        <taxon>Deinococcota</taxon>
        <taxon>Deinococci</taxon>
        <taxon>Thermales</taxon>
        <taxon>Thermaceae</taxon>
        <taxon>Oceanithermus</taxon>
    </lineage>
</organism>
<gene>
    <name evidence="2" type="ORF">ODE01S_07980</name>
</gene>
<dbReference type="RefSeq" id="WP_147146106.1">
    <property type="nucleotide sequence ID" value="NZ_BJXN01000004.1"/>
</dbReference>
<comment type="similarity">
    <text evidence="1">Belongs to the UPF0340 family.</text>
</comment>
<evidence type="ECO:0000313" key="2">
    <source>
        <dbReference type="EMBL" id="GEM89364.1"/>
    </source>
</evidence>
<dbReference type="Gene3D" id="3.40.50.10360">
    <property type="entry name" value="Hypothetical protein TT1679"/>
    <property type="match status" value="1"/>
</dbReference>
<name>A0A511RI91_9DEIN</name>
<sequence>MPLELAAPLIEAVRRVFAAAPPEPGDLMVLGGSTSAVRGERYGKAGDPTLALELLEALLPELAPRGVVLAVQGCEHVNRSLVLPANRARLLGLEPVNVVPVPKAGGALAAVYRKLLPDPAVVADMAASARYGLDIGGVLIGMHLRPVVVPVPLGDLRLGHAPLSGGFSRPRLIGGARAVYDPAEADRILEEALRNDEAPR</sequence>
<reference evidence="2 3" key="1">
    <citation type="submission" date="2019-07" db="EMBL/GenBank/DDBJ databases">
        <title>Whole genome shotgun sequence of Oceanithermus desulfurans NBRC 100063.</title>
        <authorList>
            <person name="Hosoyama A."/>
            <person name="Uohara A."/>
            <person name="Ohji S."/>
            <person name="Ichikawa N."/>
        </authorList>
    </citation>
    <scope>NUCLEOTIDE SEQUENCE [LARGE SCALE GENOMIC DNA]</scope>
    <source>
        <strain evidence="2 3">NBRC 100063</strain>
    </source>
</reference>
<protein>
    <recommendedName>
        <fullName evidence="1">UPF0340 protein ODE01S_07980</fullName>
    </recommendedName>
</protein>
<dbReference type="Pfam" id="PF04260">
    <property type="entry name" value="DUF436"/>
    <property type="match status" value="1"/>
</dbReference>
<comment type="caution">
    <text evidence="2">The sequence shown here is derived from an EMBL/GenBank/DDBJ whole genome shotgun (WGS) entry which is preliminary data.</text>
</comment>
<dbReference type="SUPFAM" id="SSF110710">
    <property type="entry name" value="TTHA0583/YokD-like"/>
    <property type="match status" value="1"/>
</dbReference>
<accession>A0A511RI91</accession>
<evidence type="ECO:0000256" key="1">
    <source>
        <dbReference type="HAMAP-Rule" id="MF_00800"/>
    </source>
</evidence>